<organism evidence="3">
    <name type="scientific">Tanacetum cinerariifolium</name>
    <name type="common">Dalmatian daisy</name>
    <name type="synonym">Chrysanthemum cinerariifolium</name>
    <dbReference type="NCBI Taxonomy" id="118510"/>
    <lineage>
        <taxon>Eukaryota</taxon>
        <taxon>Viridiplantae</taxon>
        <taxon>Streptophyta</taxon>
        <taxon>Embryophyta</taxon>
        <taxon>Tracheophyta</taxon>
        <taxon>Spermatophyta</taxon>
        <taxon>Magnoliopsida</taxon>
        <taxon>eudicotyledons</taxon>
        <taxon>Gunneridae</taxon>
        <taxon>Pentapetalae</taxon>
        <taxon>asterids</taxon>
        <taxon>campanulids</taxon>
        <taxon>Asterales</taxon>
        <taxon>Asteraceae</taxon>
        <taxon>Asteroideae</taxon>
        <taxon>Anthemideae</taxon>
        <taxon>Anthemidinae</taxon>
        <taxon>Tanacetum</taxon>
    </lineage>
</organism>
<protein>
    <submittedName>
        <fullName evidence="3">Putative ribonuclease H-like domain-containing protein</fullName>
    </submittedName>
</protein>
<comment type="caution">
    <text evidence="3">The sequence shown here is derived from an EMBL/GenBank/DDBJ whole genome shotgun (WGS) entry which is preliminary data.</text>
</comment>
<dbReference type="AlphaFoldDB" id="A0A699L013"/>
<feature type="domain" description="Reverse transcriptase Ty1/copia-type" evidence="2">
    <location>
        <begin position="208"/>
        <end position="350"/>
    </location>
</feature>
<reference evidence="3" key="1">
    <citation type="journal article" date="2019" name="Sci. Rep.">
        <title>Draft genome of Tanacetum cinerariifolium, the natural source of mosquito coil.</title>
        <authorList>
            <person name="Yamashiro T."/>
            <person name="Shiraishi A."/>
            <person name="Satake H."/>
            <person name="Nakayama K."/>
        </authorList>
    </citation>
    <scope>NUCLEOTIDE SEQUENCE</scope>
</reference>
<evidence type="ECO:0000256" key="1">
    <source>
        <dbReference type="SAM" id="MobiDB-lite"/>
    </source>
</evidence>
<feature type="region of interest" description="Disordered" evidence="1">
    <location>
        <begin position="1"/>
        <end position="62"/>
    </location>
</feature>
<sequence>MLSDGSTNSQNNNKDALVDGKEHDDDIQKSVSPDIYSSSSGAQTRKQGDKTENKDKGKSPVVTITGFRDLNEEFKECKNNSSNRVNAASSLVSTAGHNFINRTNEFSVAGPSNAAMPNVEDLTHSNHADDVGAEADINNLESIISTRSMARAIRDQGGISQMFNEDFHTCMFACFLLQKEPKRVHQALKDPSWIEAMQEELLQFKMQKVWIVVDLPYGKRAIGTKWVYKNKKDERGIVIRNKARLVAQGHTQEEGIDYEEVFAQIARIETIRLFLAYPSFMGFLVYQMDVKSAFLYGTIEEQVYVCQPPGFEDLENLDKVYKVVKALYGLHQAPRAWYETLATYLLENRF</sequence>
<feature type="compositionally biased region" description="Polar residues" evidence="1">
    <location>
        <begin position="1"/>
        <end position="14"/>
    </location>
</feature>
<evidence type="ECO:0000313" key="3">
    <source>
        <dbReference type="EMBL" id="GFB19742.1"/>
    </source>
</evidence>
<accession>A0A699L013</accession>
<proteinExistence type="predicted"/>
<evidence type="ECO:0000259" key="2">
    <source>
        <dbReference type="Pfam" id="PF07727"/>
    </source>
</evidence>
<feature type="compositionally biased region" description="Polar residues" evidence="1">
    <location>
        <begin position="29"/>
        <end position="45"/>
    </location>
</feature>
<dbReference type="EMBL" id="BKCJ010573267">
    <property type="protein sequence ID" value="GFB19742.1"/>
    <property type="molecule type" value="Genomic_DNA"/>
</dbReference>
<gene>
    <name evidence="3" type="ORF">Tci_691713</name>
</gene>
<feature type="compositionally biased region" description="Basic and acidic residues" evidence="1">
    <location>
        <begin position="46"/>
        <end position="58"/>
    </location>
</feature>
<feature type="compositionally biased region" description="Basic and acidic residues" evidence="1">
    <location>
        <begin position="16"/>
        <end position="28"/>
    </location>
</feature>
<dbReference type="Pfam" id="PF07727">
    <property type="entry name" value="RVT_2"/>
    <property type="match status" value="1"/>
</dbReference>
<dbReference type="InterPro" id="IPR013103">
    <property type="entry name" value="RVT_2"/>
</dbReference>
<name>A0A699L013_TANCI</name>